<dbReference type="AlphaFoldDB" id="A0A5N5SMW4"/>
<sequence>MLTFNSAKDLDYTQLVYMMPYCRASPYLVGVWAGYILWKNNQKKIELTHKQVAIGWIAYAVVTFIIIFGLYPFNYVDRTNPPDDISVWYSVLYGGFHRGIWGMCICWVIIACHWGYGGQ</sequence>
<reference evidence="2 3" key="1">
    <citation type="journal article" date="2019" name="PLoS Biol.">
        <title>Sex chromosomes control vertical transmission of feminizing Wolbachia symbionts in an isopod.</title>
        <authorList>
            <person name="Becking T."/>
            <person name="Chebbi M.A."/>
            <person name="Giraud I."/>
            <person name="Moumen B."/>
            <person name="Laverre T."/>
            <person name="Caubet Y."/>
            <person name="Peccoud J."/>
            <person name="Gilbert C."/>
            <person name="Cordaux R."/>
        </authorList>
    </citation>
    <scope>NUCLEOTIDE SEQUENCE [LARGE SCALE GENOMIC DNA]</scope>
    <source>
        <strain evidence="2">ANa2</strain>
        <tissue evidence="2">Whole body excluding digestive tract and cuticle</tissue>
    </source>
</reference>
<accession>A0A5N5SMW4</accession>
<feature type="transmembrane region" description="Helical" evidence="1">
    <location>
        <begin position="50"/>
        <end position="71"/>
    </location>
</feature>
<evidence type="ECO:0000313" key="3">
    <source>
        <dbReference type="Proteomes" id="UP000326759"/>
    </source>
</evidence>
<dbReference type="OrthoDB" id="10006435at2759"/>
<feature type="transmembrane region" description="Helical" evidence="1">
    <location>
        <begin position="91"/>
        <end position="116"/>
    </location>
</feature>
<keyword evidence="1" id="KW-1133">Transmembrane helix</keyword>
<comment type="caution">
    <text evidence="2">The sequence shown here is derived from an EMBL/GenBank/DDBJ whole genome shotgun (WGS) entry which is preliminary data.</text>
</comment>
<evidence type="ECO:0000313" key="2">
    <source>
        <dbReference type="EMBL" id="KAB7494939.1"/>
    </source>
</evidence>
<organism evidence="2 3">
    <name type="scientific">Armadillidium nasatum</name>
    <dbReference type="NCBI Taxonomy" id="96803"/>
    <lineage>
        <taxon>Eukaryota</taxon>
        <taxon>Metazoa</taxon>
        <taxon>Ecdysozoa</taxon>
        <taxon>Arthropoda</taxon>
        <taxon>Crustacea</taxon>
        <taxon>Multicrustacea</taxon>
        <taxon>Malacostraca</taxon>
        <taxon>Eumalacostraca</taxon>
        <taxon>Peracarida</taxon>
        <taxon>Isopoda</taxon>
        <taxon>Oniscidea</taxon>
        <taxon>Crinocheta</taxon>
        <taxon>Armadillidiidae</taxon>
        <taxon>Armadillidium</taxon>
    </lineage>
</organism>
<evidence type="ECO:0000256" key="1">
    <source>
        <dbReference type="SAM" id="Phobius"/>
    </source>
</evidence>
<feature type="transmembrane region" description="Helical" evidence="1">
    <location>
        <begin position="15"/>
        <end position="38"/>
    </location>
</feature>
<evidence type="ECO:0008006" key="4">
    <source>
        <dbReference type="Google" id="ProtNLM"/>
    </source>
</evidence>
<keyword evidence="1" id="KW-0472">Membrane</keyword>
<protein>
    <recommendedName>
        <fullName evidence="4">Nose resistant to fluoxetine protein 6</fullName>
    </recommendedName>
</protein>
<dbReference type="PANTHER" id="PTHR11161">
    <property type="entry name" value="O-ACYLTRANSFERASE"/>
    <property type="match status" value="1"/>
</dbReference>
<gene>
    <name evidence="2" type="ORF">Anas_09107</name>
</gene>
<keyword evidence="3" id="KW-1185">Reference proteome</keyword>
<dbReference type="Proteomes" id="UP000326759">
    <property type="component" value="Unassembled WGS sequence"/>
</dbReference>
<dbReference type="EMBL" id="SEYY01023313">
    <property type="protein sequence ID" value="KAB7494939.1"/>
    <property type="molecule type" value="Genomic_DNA"/>
</dbReference>
<name>A0A5N5SMW4_9CRUS</name>
<dbReference type="PANTHER" id="PTHR11161:SF0">
    <property type="entry name" value="O-ACYLTRANSFERASE LIKE PROTEIN"/>
    <property type="match status" value="1"/>
</dbReference>
<dbReference type="InterPro" id="IPR052728">
    <property type="entry name" value="O2_lipid_transport_reg"/>
</dbReference>
<proteinExistence type="predicted"/>
<keyword evidence="1" id="KW-0812">Transmembrane</keyword>